<accession>A0A812P0M9</accession>
<feature type="domain" description="PLD phosphodiesterase" evidence="6">
    <location>
        <begin position="185"/>
        <end position="212"/>
    </location>
</feature>
<dbReference type="CDD" id="cd09171">
    <property type="entry name" value="PLDc_vPLD6_like"/>
    <property type="match status" value="1"/>
</dbReference>
<dbReference type="GO" id="GO:0016891">
    <property type="term" value="F:RNA endonuclease activity producing 5'-phosphomonoesters, hydrolytic mechanism"/>
    <property type="evidence" value="ECO:0007669"/>
    <property type="project" value="TreeGrafter"/>
</dbReference>
<dbReference type="SUPFAM" id="SSF56024">
    <property type="entry name" value="Phospholipase D/nuclease"/>
    <property type="match status" value="2"/>
</dbReference>
<dbReference type="AlphaFoldDB" id="A0A812P0M9"/>
<dbReference type="InterPro" id="IPR001736">
    <property type="entry name" value="PLipase_D/transphosphatidylase"/>
</dbReference>
<evidence type="ECO:0000256" key="1">
    <source>
        <dbReference type="ARBA" id="ARBA00022801"/>
    </source>
</evidence>
<evidence type="ECO:0000256" key="2">
    <source>
        <dbReference type="ARBA" id="ARBA00022963"/>
    </source>
</evidence>
<name>A0A812P0M9_9DINO</name>
<dbReference type="Proteomes" id="UP000604046">
    <property type="component" value="Unassembled WGS sequence"/>
</dbReference>
<dbReference type="PROSITE" id="PS50035">
    <property type="entry name" value="PLD"/>
    <property type="match status" value="2"/>
</dbReference>
<gene>
    <name evidence="7" type="ORF">SNAT2548_LOCUS16396</name>
</gene>
<keyword evidence="1" id="KW-0378">Hydrolase</keyword>
<reference evidence="7" key="1">
    <citation type="submission" date="2021-02" db="EMBL/GenBank/DDBJ databases">
        <authorList>
            <person name="Dougan E. K."/>
            <person name="Rhodes N."/>
            <person name="Thang M."/>
            <person name="Chan C."/>
        </authorList>
    </citation>
    <scope>NUCLEOTIDE SEQUENCE</scope>
</reference>
<evidence type="ECO:0000313" key="8">
    <source>
        <dbReference type="Proteomes" id="UP000604046"/>
    </source>
</evidence>
<comment type="similarity">
    <text evidence="4">Belongs to the phospholipase D family. MitoPLD/Zucchini subfamily.</text>
</comment>
<feature type="domain" description="PLD phosphodiesterase" evidence="6">
    <location>
        <begin position="26"/>
        <end position="53"/>
    </location>
</feature>
<keyword evidence="3" id="KW-0443">Lipid metabolism</keyword>
<organism evidence="7 8">
    <name type="scientific">Symbiodinium natans</name>
    <dbReference type="NCBI Taxonomy" id="878477"/>
    <lineage>
        <taxon>Eukaryota</taxon>
        <taxon>Sar</taxon>
        <taxon>Alveolata</taxon>
        <taxon>Dinophyceae</taxon>
        <taxon>Suessiales</taxon>
        <taxon>Symbiodiniaceae</taxon>
        <taxon>Symbiodinium</taxon>
    </lineage>
</organism>
<dbReference type="PANTHER" id="PTHR43856">
    <property type="entry name" value="CARDIOLIPIN HYDROLASE"/>
    <property type="match status" value="1"/>
</dbReference>
<protein>
    <recommendedName>
        <fullName evidence="5">Mitochondrial cardiolipin hydrolase</fullName>
    </recommendedName>
</protein>
<dbReference type="SMART" id="SM00155">
    <property type="entry name" value="PLDc"/>
    <property type="match status" value="2"/>
</dbReference>
<evidence type="ECO:0000256" key="4">
    <source>
        <dbReference type="ARBA" id="ARBA00038012"/>
    </source>
</evidence>
<dbReference type="OrthoDB" id="427427at2759"/>
<evidence type="ECO:0000256" key="5">
    <source>
        <dbReference type="ARBA" id="ARBA00040549"/>
    </source>
</evidence>
<dbReference type="EMBL" id="CAJNDS010002080">
    <property type="protein sequence ID" value="CAE7312273.1"/>
    <property type="molecule type" value="Genomic_DNA"/>
</dbReference>
<dbReference type="InterPro" id="IPR051406">
    <property type="entry name" value="PLD_domain"/>
</dbReference>
<keyword evidence="2" id="KW-0442">Lipid degradation</keyword>
<dbReference type="GO" id="GO:0016042">
    <property type="term" value="P:lipid catabolic process"/>
    <property type="evidence" value="ECO:0007669"/>
    <property type="project" value="UniProtKB-KW"/>
</dbReference>
<dbReference type="InterPro" id="IPR025202">
    <property type="entry name" value="PLD-like_dom"/>
</dbReference>
<dbReference type="PANTHER" id="PTHR43856:SF1">
    <property type="entry name" value="MITOCHONDRIAL CARDIOLIPIN HYDROLASE"/>
    <property type="match status" value="1"/>
</dbReference>
<sequence>MQAKEDKSAIPELRRGGLQLRLDASEKFHMHHKFVILDDATLISGSLNWTHAAVERGNENVIISRRPALCRSFALEFERVWAAFQTGDVAQAPPAEFDGNVATLFFPEPQMKNVGLILAELNGARSSIDLAIFTLTLDTVAETLLQKHRQGLRVRIITDNRQAGVPGADAQRLHQQGLEVRTDRSWYAMHHKFAVIDKRTVINGSFNWTAQATKGNQEDAIIFRDQKGLAASFSAEFERMWQDFKPLGS</sequence>
<evidence type="ECO:0000256" key="3">
    <source>
        <dbReference type="ARBA" id="ARBA00023098"/>
    </source>
</evidence>
<comment type="caution">
    <text evidence="7">The sequence shown here is derived from an EMBL/GenBank/DDBJ whole genome shotgun (WGS) entry which is preliminary data.</text>
</comment>
<evidence type="ECO:0000313" key="7">
    <source>
        <dbReference type="EMBL" id="CAE7312273.1"/>
    </source>
</evidence>
<dbReference type="Pfam" id="PF13091">
    <property type="entry name" value="PLDc_2"/>
    <property type="match status" value="2"/>
</dbReference>
<keyword evidence="8" id="KW-1185">Reference proteome</keyword>
<evidence type="ECO:0000259" key="6">
    <source>
        <dbReference type="PROSITE" id="PS50035"/>
    </source>
</evidence>
<dbReference type="Gene3D" id="3.30.870.10">
    <property type="entry name" value="Endonuclease Chain A"/>
    <property type="match status" value="2"/>
</dbReference>
<proteinExistence type="inferred from homology"/>